<dbReference type="GO" id="GO:0005509">
    <property type="term" value="F:calcium ion binding"/>
    <property type="evidence" value="ECO:0007669"/>
    <property type="project" value="InterPro"/>
</dbReference>
<evidence type="ECO:0000256" key="10">
    <source>
        <dbReference type="PROSITE-ProRule" id="PRU00473"/>
    </source>
</evidence>
<dbReference type="PRINTS" id="PR01021">
    <property type="entry name" value="OMPADOMAIN"/>
</dbReference>
<dbReference type="Pfam" id="PF02412">
    <property type="entry name" value="TSP_3"/>
    <property type="match status" value="5"/>
</dbReference>
<evidence type="ECO:0000259" key="12">
    <source>
        <dbReference type="PROSITE" id="PS51123"/>
    </source>
</evidence>
<dbReference type="PANTHER" id="PTHR30329:SF21">
    <property type="entry name" value="LIPOPROTEIN YIAD-RELATED"/>
    <property type="match status" value="1"/>
</dbReference>
<dbReference type="InterPro" id="IPR006665">
    <property type="entry name" value="OmpA-like"/>
</dbReference>
<keyword evidence="7" id="KW-0626">Porin</keyword>
<dbReference type="SUPFAM" id="SSF103088">
    <property type="entry name" value="OmpA-like"/>
    <property type="match status" value="1"/>
</dbReference>
<dbReference type="Gene3D" id="3.30.1330.60">
    <property type="entry name" value="OmpA-like domain"/>
    <property type="match status" value="1"/>
</dbReference>
<dbReference type="InterPro" id="IPR003367">
    <property type="entry name" value="Thrombospondin_3-like_rpt"/>
</dbReference>
<dbReference type="GO" id="GO:0015288">
    <property type="term" value="F:porin activity"/>
    <property type="evidence" value="ECO:0007669"/>
    <property type="project" value="UniProtKB-KW"/>
</dbReference>
<keyword evidence="9" id="KW-0998">Cell outer membrane</keyword>
<dbReference type="PANTHER" id="PTHR30329">
    <property type="entry name" value="STATOR ELEMENT OF FLAGELLAR MOTOR COMPLEX"/>
    <property type="match status" value="1"/>
</dbReference>
<reference evidence="13 14" key="1">
    <citation type="submission" date="2018-10" db="EMBL/GenBank/DDBJ databases">
        <authorList>
            <person name="Chen X."/>
        </authorList>
    </citation>
    <scope>NUCLEOTIDE SEQUENCE [LARGE SCALE GENOMIC DNA]</scope>
    <source>
        <strain evidence="13 14">YIM 102668</strain>
    </source>
</reference>
<evidence type="ECO:0000256" key="8">
    <source>
        <dbReference type="ARBA" id="ARBA00023136"/>
    </source>
</evidence>
<dbReference type="EMBL" id="RDOJ01000003">
    <property type="protein sequence ID" value="RLZ11891.1"/>
    <property type="molecule type" value="Genomic_DNA"/>
</dbReference>
<dbReference type="InterPro" id="IPR006664">
    <property type="entry name" value="OMP_bac"/>
</dbReference>
<dbReference type="SUPFAM" id="SSF56925">
    <property type="entry name" value="OMPA-like"/>
    <property type="match status" value="1"/>
</dbReference>
<keyword evidence="6" id="KW-0406">Ion transport</keyword>
<evidence type="ECO:0000313" key="13">
    <source>
        <dbReference type="EMBL" id="RLZ11891.1"/>
    </source>
</evidence>
<keyword evidence="14" id="KW-1185">Reference proteome</keyword>
<evidence type="ECO:0000256" key="2">
    <source>
        <dbReference type="ARBA" id="ARBA00022448"/>
    </source>
</evidence>
<evidence type="ECO:0000256" key="4">
    <source>
        <dbReference type="ARBA" id="ARBA00022692"/>
    </source>
</evidence>
<evidence type="ECO:0000256" key="7">
    <source>
        <dbReference type="ARBA" id="ARBA00023114"/>
    </source>
</evidence>
<dbReference type="Gene3D" id="4.10.1080.10">
    <property type="entry name" value="TSP type-3 repeat"/>
    <property type="match status" value="1"/>
</dbReference>
<evidence type="ECO:0000256" key="9">
    <source>
        <dbReference type="ARBA" id="ARBA00023237"/>
    </source>
</evidence>
<feature type="signal peptide" evidence="11">
    <location>
        <begin position="1"/>
        <end position="23"/>
    </location>
</feature>
<dbReference type="RefSeq" id="WP_121933700.1">
    <property type="nucleotide sequence ID" value="NZ_RDOJ01000003.1"/>
</dbReference>
<dbReference type="AlphaFoldDB" id="A0A3L9MGG5"/>
<evidence type="ECO:0000256" key="3">
    <source>
        <dbReference type="ARBA" id="ARBA00022452"/>
    </source>
</evidence>
<evidence type="ECO:0000313" key="14">
    <source>
        <dbReference type="Proteomes" id="UP000275348"/>
    </source>
</evidence>
<proteinExistence type="predicted"/>
<evidence type="ECO:0000256" key="11">
    <source>
        <dbReference type="SAM" id="SignalP"/>
    </source>
</evidence>
<sequence>MKKFNLLLSAVTLLLAGNSFVDAQNSKNPWAITVGAHATDHRAVRGAFDHYFDTDNWDIVPPLSKLSVIRNLNRSFDVDLTASVGEIDNKRLNINDELFINAGLGLRYKLANGYILGENSWFDPYLRIGAGYHRYDYTGFATPYNSTIGESDNPQVDVLREDVTGEKNHFVLNGGVGINFWITKNFGLNVASDYNWIPATKTDYFDFFQHTVGLTFRFGNNDKDGDGIIDDEDACPEVAGIATNDPATNGCPDADGDGIPDHLDACPNEFGPKENNGCPWPDTDGDGLTDNVDACPEVAGPQENNGCPWPDTDGDGILDKDDACPTEAGIATNNPATNGCPDRDGDGVVDKLDECPDVKGPAENNGCPWTEVHVAKRLSSILFEYNSDKIVESSYDDVRVAAQILNSDDLKDKSFYIDGHADQRGSAAYNKTLSLKRAKALVKVLNERAGVDASRLTARGLGETQLLCTEETEECYQKNRRVEVLPRTAVVTETKVVKPATKKKK</sequence>
<dbReference type="CDD" id="cd07185">
    <property type="entry name" value="OmpA_C-like"/>
    <property type="match status" value="1"/>
</dbReference>
<keyword evidence="4" id="KW-0812">Transmembrane</keyword>
<keyword evidence="8 10" id="KW-0472">Membrane</keyword>
<dbReference type="GO" id="GO:0046930">
    <property type="term" value="C:pore complex"/>
    <property type="evidence" value="ECO:0007669"/>
    <property type="project" value="UniProtKB-KW"/>
</dbReference>
<dbReference type="InterPro" id="IPR050330">
    <property type="entry name" value="Bact_OuterMem_StrucFunc"/>
</dbReference>
<dbReference type="InterPro" id="IPR011250">
    <property type="entry name" value="OMP/PagP_B-barrel"/>
</dbReference>
<evidence type="ECO:0000256" key="6">
    <source>
        <dbReference type="ARBA" id="ARBA00023065"/>
    </source>
</evidence>
<keyword evidence="3" id="KW-1134">Transmembrane beta strand</keyword>
<comment type="caution">
    <text evidence="13">The sequence shown here is derived from an EMBL/GenBank/DDBJ whole genome shotgun (WGS) entry which is preliminary data.</text>
</comment>
<accession>A0A3L9MGG5</accession>
<name>A0A3L9MGG5_9FLAO</name>
<dbReference type="Proteomes" id="UP000275348">
    <property type="component" value="Unassembled WGS sequence"/>
</dbReference>
<dbReference type="Pfam" id="PF00691">
    <property type="entry name" value="OmpA"/>
    <property type="match status" value="1"/>
</dbReference>
<dbReference type="GO" id="GO:0006811">
    <property type="term" value="P:monoatomic ion transport"/>
    <property type="evidence" value="ECO:0007669"/>
    <property type="project" value="UniProtKB-KW"/>
</dbReference>
<feature type="chain" id="PRO_5018010377" evidence="11">
    <location>
        <begin position="24"/>
        <end position="505"/>
    </location>
</feature>
<organism evidence="13 14">
    <name type="scientific">Faecalibacter macacae</name>
    <dbReference type="NCBI Taxonomy" id="1859289"/>
    <lineage>
        <taxon>Bacteria</taxon>
        <taxon>Pseudomonadati</taxon>
        <taxon>Bacteroidota</taxon>
        <taxon>Flavobacteriia</taxon>
        <taxon>Flavobacteriales</taxon>
        <taxon>Weeksellaceae</taxon>
        <taxon>Faecalibacter</taxon>
    </lineage>
</organism>
<dbReference type="InterPro" id="IPR028974">
    <property type="entry name" value="TSP_type-3_rpt"/>
</dbReference>
<protein>
    <submittedName>
        <fullName evidence="13">OmpA family protein</fullName>
    </submittedName>
</protein>
<comment type="subcellular location">
    <subcellularLocation>
        <location evidence="1">Cell outer membrane</location>
        <topology evidence="1">Multi-pass membrane protein</topology>
    </subcellularLocation>
</comment>
<dbReference type="OrthoDB" id="9805336at2"/>
<dbReference type="PROSITE" id="PS51123">
    <property type="entry name" value="OMPA_2"/>
    <property type="match status" value="1"/>
</dbReference>
<evidence type="ECO:0000256" key="1">
    <source>
        <dbReference type="ARBA" id="ARBA00004571"/>
    </source>
</evidence>
<dbReference type="SUPFAM" id="SSF103647">
    <property type="entry name" value="TSP type-3 repeat"/>
    <property type="match status" value="1"/>
</dbReference>
<dbReference type="GO" id="GO:0009279">
    <property type="term" value="C:cell outer membrane"/>
    <property type="evidence" value="ECO:0007669"/>
    <property type="project" value="UniProtKB-SubCell"/>
</dbReference>
<dbReference type="GO" id="GO:0007155">
    <property type="term" value="P:cell adhesion"/>
    <property type="evidence" value="ECO:0007669"/>
    <property type="project" value="InterPro"/>
</dbReference>
<keyword evidence="2" id="KW-0813">Transport</keyword>
<evidence type="ECO:0000256" key="5">
    <source>
        <dbReference type="ARBA" id="ARBA00022729"/>
    </source>
</evidence>
<dbReference type="InterPro" id="IPR036737">
    <property type="entry name" value="OmpA-like_sf"/>
</dbReference>
<feature type="domain" description="OmpA-like" evidence="12">
    <location>
        <begin position="370"/>
        <end position="490"/>
    </location>
</feature>
<keyword evidence="5 11" id="KW-0732">Signal</keyword>
<gene>
    <name evidence="13" type="ORF">EAH69_02920</name>
</gene>